<keyword evidence="3" id="KW-0804">Transcription</keyword>
<dbReference type="InterPro" id="IPR000595">
    <property type="entry name" value="cNMP-bd_dom"/>
</dbReference>
<dbReference type="InterPro" id="IPR012318">
    <property type="entry name" value="HTH_CRP"/>
</dbReference>
<dbReference type="Pfam" id="PF00027">
    <property type="entry name" value="cNMP_binding"/>
    <property type="match status" value="1"/>
</dbReference>
<feature type="domain" description="HTH crp-type" evidence="4">
    <location>
        <begin position="145"/>
        <end position="219"/>
    </location>
</feature>
<dbReference type="PROSITE" id="PS51063">
    <property type="entry name" value="HTH_CRP_2"/>
    <property type="match status" value="1"/>
</dbReference>
<dbReference type="AlphaFoldDB" id="A0A5B8T026"/>
<protein>
    <submittedName>
        <fullName evidence="5">Crp/Fnr family transcriptional regulator</fullName>
    </submittedName>
</protein>
<dbReference type="InterPro" id="IPR014710">
    <property type="entry name" value="RmlC-like_jellyroll"/>
</dbReference>
<evidence type="ECO:0000313" key="6">
    <source>
        <dbReference type="Proteomes" id="UP000321272"/>
    </source>
</evidence>
<evidence type="ECO:0000256" key="3">
    <source>
        <dbReference type="ARBA" id="ARBA00023163"/>
    </source>
</evidence>
<dbReference type="GO" id="GO:0006355">
    <property type="term" value="P:regulation of DNA-templated transcription"/>
    <property type="evidence" value="ECO:0007669"/>
    <property type="project" value="InterPro"/>
</dbReference>
<dbReference type="OrthoDB" id="9126850at2"/>
<dbReference type="SUPFAM" id="SSF51206">
    <property type="entry name" value="cAMP-binding domain-like"/>
    <property type="match status" value="1"/>
</dbReference>
<dbReference type="RefSeq" id="WP_147185676.1">
    <property type="nucleotide sequence ID" value="NZ_CP042382.1"/>
</dbReference>
<evidence type="ECO:0000259" key="4">
    <source>
        <dbReference type="PROSITE" id="PS51063"/>
    </source>
</evidence>
<dbReference type="InterPro" id="IPR018490">
    <property type="entry name" value="cNMP-bd_dom_sf"/>
</dbReference>
<proteinExistence type="predicted"/>
<dbReference type="Gene3D" id="1.10.10.10">
    <property type="entry name" value="Winged helix-like DNA-binding domain superfamily/Winged helix DNA-binding domain"/>
    <property type="match status" value="1"/>
</dbReference>
<dbReference type="InterPro" id="IPR036390">
    <property type="entry name" value="WH_DNA-bd_sf"/>
</dbReference>
<sequence>MIDALVSKLNHCTTLTNEDVNVLQKSIVKVIDLNKQANIERETVKSQFVHLQVEGWACRYKTLENGSEHIVGFLLPGDMSDVHATILDQMDHSIRALTPTKVALIPQERIFHIYRHCPNLTRALFWSTLVDESTLREWLVNQGSRPAVVRLAHLYCEMLMRSRAAGLTKDYSFPMPLTQEELGNTTGLTKVHVNRSIRQLRMQEMIEINHKSVTILDWERLRTFGEFDTTYLHMPSVAEELSTQTMGRLPSA</sequence>
<organism evidence="5 6">
    <name type="scientific">Pistricoccus aurantiacus</name>
    <dbReference type="NCBI Taxonomy" id="1883414"/>
    <lineage>
        <taxon>Bacteria</taxon>
        <taxon>Pseudomonadati</taxon>
        <taxon>Pseudomonadota</taxon>
        <taxon>Gammaproteobacteria</taxon>
        <taxon>Oceanospirillales</taxon>
        <taxon>Halomonadaceae</taxon>
        <taxon>Pistricoccus</taxon>
    </lineage>
</organism>
<keyword evidence="6" id="KW-1185">Reference proteome</keyword>
<dbReference type="InterPro" id="IPR036388">
    <property type="entry name" value="WH-like_DNA-bd_sf"/>
</dbReference>
<dbReference type="GO" id="GO:0003677">
    <property type="term" value="F:DNA binding"/>
    <property type="evidence" value="ECO:0007669"/>
    <property type="project" value="UniProtKB-KW"/>
</dbReference>
<gene>
    <name evidence="5" type="ORF">FGL86_15885</name>
</gene>
<dbReference type="Gene3D" id="2.60.120.10">
    <property type="entry name" value="Jelly Rolls"/>
    <property type="match status" value="1"/>
</dbReference>
<name>A0A5B8T026_9GAMM</name>
<evidence type="ECO:0000313" key="5">
    <source>
        <dbReference type="EMBL" id="QEA40408.1"/>
    </source>
</evidence>
<dbReference type="Pfam" id="PF13545">
    <property type="entry name" value="HTH_Crp_2"/>
    <property type="match status" value="1"/>
</dbReference>
<reference evidence="5 6" key="1">
    <citation type="submission" date="2019-06" db="EMBL/GenBank/DDBJ databases">
        <title>Genome analyses of bacteria isolated from kimchi.</title>
        <authorList>
            <person name="Lee S."/>
            <person name="Ahn S."/>
            <person name="Roh S."/>
        </authorList>
    </citation>
    <scope>NUCLEOTIDE SEQUENCE [LARGE SCALE GENOMIC DNA]</scope>
    <source>
        <strain evidence="5 6">CBA4606</strain>
    </source>
</reference>
<dbReference type="CDD" id="cd00038">
    <property type="entry name" value="CAP_ED"/>
    <property type="match status" value="1"/>
</dbReference>
<accession>A0A5B8T026</accession>
<evidence type="ECO:0000256" key="2">
    <source>
        <dbReference type="ARBA" id="ARBA00023125"/>
    </source>
</evidence>
<dbReference type="EMBL" id="CP042382">
    <property type="protein sequence ID" value="QEA40408.1"/>
    <property type="molecule type" value="Genomic_DNA"/>
</dbReference>
<keyword evidence="1" id="KW-0805">Transcription regulation</keyword>
<dbReference type="Proteomes" id="UP000321272">
    <property type="component" value="Chromosome"/>
</dbReference>
<dbReference type="SUPFAM" id="SSF46785">
    <property type="entry name" value="Winged helix' DNA-binding domain"/>
    <property type="match status" value="1"/>
</dbReference>
<keyword evidence="2" id="KW-0238">DNA-binding</keyword>
<evidence type="ECO:0000256" key="1">
    <source>
        <dbReference type="ARBA" id="ARBA00023015"/>
    </source>
</evidence>
<dbReference type="KEGG" id="paur:FGL86_15885"/>